<feature type="transmembrane region" description="Helical" evidence="1">
    <location>
        <begin position="114"/>
        <end position="135"/>
    </location>
</feature>
<protein>
    <submittedName>
        <fullName evidence="2">AbrB family transcriptional regulator</fullName>
    </submittedName>
</protein>
<dbReference type="AlphaFoldDB" id="A0A1I0TJC4"/>
<organism evidence="3 4">
    <name type="scientific">Rhodococcoides kroppenstedtii</name>
    <dbReference type="NCBI Taxonomy" id="293050"/>
    <lineage>
        <taxon>Bacteria</taxon>
        <taxon>Bacillati</taxon>
        <taxon>Actinomycetota</taxon>
        <taxon>Actinomycetes</taxon>
        <taxon>Mycobacteriales</taxon>
        <taxon>Nocardiaceae</taxon>
        <taxon>Rhodococcoides</taxon>
    </lineage>
</organism>
<keyword evidence="1" id="KW-0472">Membrane</keyword>
<feature type="transmembrane region" description="Helical" evidence="1">
    <location>
        <begin position="87"/>
        <end position="108"/>
    </location>
</feature>
<dbReference type="OrthoDB" id="5188485at2"/>
<dbReference type="Proteomes" id="UP001520140">
    <property type="component" value="Unassembled WGS sequence"/>
</dbReference>
<feature type="transmembrane region" description="Helical" evidence="1">
    <location>
        <begin position="237"/>
        <end position="256"/>
    </location>
</feature>
<evidence type="ECO:0000313" key="4">
    <source>
        <dbReference type="Proteomes" id="UP000182054"/>
    </source>
</evidence>
<dbReference type="PIRSF" id="PIRSF038991">
    <property type="entry name" value="Protein_AbrB"/>
    <property type="match status" value="1"/>
</dbReference>
<dbReference type="EMBL" id="FOJN01000007">
    <property type="protein sequence ID" value="SFA51879.1"/>
    <property type="molecule type" value="Genomic_DNA"/>
</dbReference>
<dbReference type="PANTHER" id="PTHR38457:SF1">
    <property type="entry name" value="REGULATOR ABRB-RELATED"/>
    <property type="match status" value="1"/>
</dbReference>
<evidence type="ECO:0000313" key="5">
    <source>
        <dbReference type="Proteomes" id="UP001520140"/>
    </source>
</evidence>
<proteinExistence type="predicted"/>
<name>A0A1I0TJC4_9NOCA</name>
<evidence type="ECO:0000313" key="2">
    <source>
        <dbReference type="EMBL" id="MBY6321688.1"/>
    </source>
</evidence>
<dbReference type="GO" id="GO:0010468">
    <property type="term" value="P:regulation of gene expression"/>
    <property type="evidence" value="ECO:0007669"/>
    <property type="project" value="InterPro"/>
</dbReference>
<evidence type="ECO:0000256" key="1">
    <source>
        <dbReference type="SAM" id="Phobius"/>
    </source>
</evidence>
<dbReference type="Proteomes" id="UP000182054">
    <property type="component" value="Unassembled WGS sequence"/>
</dbReference>
<dbReference type="PANTHER" id="PTHR38457">
    <property type="entry name" value="REGULATOR ABRB-RELATED"/>
    <property type="match status" value="1"/>
</dbReference>
<dbReference type="InterPro" id="IPR017516">
    <property type="entry name" value="AbrB_dup"/>
</dbReference>
<dbReference type="GO" id="GO:0016020">
    <property type="term" value="C:membrane"/>
    <property type="evidence" value="ECO:0007669"/>
    <property type="project" value="InterPro"/>
</dbReference>
<gene>
    <name evidence="2" type="ORF">HQ605_12720</name>
    <name evidence="3" type="ORF">SAMN05444374_10749</name>
</gene>
<keyword evidence="5" id="KW-1185">Reference proteome</keyword>
<feature type="transmembrane region" description="Helical" evidence="1">
    <location>
        <begin position="309"/>
        <end position="342"/>
    </location>
</feature>
<accession>A0A1I0TJC4</accession>
<feature type="transmembrane region" description="Helical" evidence="1">
    <location>
        <begin position="147"/>
        <end position="170"/>
    </location>
</feature>
<sequence length="350" mass="35770">MRFSPAAAGRWVALTLVTILLTILAERVGVPSAALFVGLAVATVFALAKVGPAKVPSRASQAAQAVLGVEIGTLLDRDTLASLGTDWIPVVLVSLGTLLLSIGAGAALGLHRDLSATTGALALVAGGASGMVAIARDLGGDERVVAVVQYLRVLLVTASLPFVATVVFHADTGRGVGPADSGAPLWVDAVFILGCLAVGVPLARLIRLPAPALLGPLIVATVADLAGWTGGAEVPTLLLAAVYVVIGWQAGLRFTVESFRSIGRILPWATLLIVAIAVGCALLGLILVATTSVTPYEAYLATTPGGIYAVLALAAASDVNVTFVVAAQVLRVFLMLLIVPLFTRRRQRGD</sequence>
<keyword evidence="1" id="KW-0812">Transmembrane</keyword>
<dbReference type="EMBL" id="JABUKG010000012">
    <property type="protein sequence ID" value="MBY6321688.1"/>
    <property type="molecule type" value="Genomic_DNA"/>
</dbReference>
<dbReference type="Pfam" id="PF05145">
    <property type="entry name" value="AbrB"/>
    <property type="match status" value="1"/>
</dbReference>
<keyword evidence="1" id="KW-1133">Transmembrane helix</keyword>
<feature type="transmembrane region" description="Helical" evidence="1">
    <location>
        <begin position="268"/>
        <end position="289"/>
    </location>
</feature>
<dbReference type="InterPro" id="IPR007820">
    <property type="entry name" value="AbrB_fam"/>
</dbReference>
<dbReference type="GeneID" id="85485976"/>
<feature type="transmembrane region" description="Helical" evidence="1">
    <location>
        <begin position="185"/>
        <end position="206"/>
    </location>
</feature>
<feature type="transmembrane region" description="Helical" evidence="1">
    <location>
        <begin position="35"/>
        <end position="51"/>
    </location>
</feature>
<evidence type="ECO:0000313" key="3">
    <source>
        <dbReference type="EMBL" id="SFA51879.1"/>
    </source>
</evidence>
<reference evidence="3 4" key="1">
    <citation type="submission" date="2016-10" db="EMBL/GenBank/DDBJ databases">
        <authorList>
            <person name="de Groot N.N."/>
        </authorList>
    </citation>
    <scope>NUCLEOTIDE SEQUENCE [LARGE SCALE GENOMIC DNA]</scope>
    <source>
        <strain evidence="3 4">DSM 44908</strain>
    </source>
</reference>
<dbReference type="NCBIfam" id="TIGR03082">
    <property type="entry name" value="Gneg_AbrB_dup"/>
    <property type="match status" value="2"/>
</dbReference>
<reference evidence="2 5" key="2">
    <citation type="submission" date="2020-06" db="EMBL/GenBank/DDBJ databases">
        <title>Taxonomy, biology and ecology of Rhodococcus bacteria occurring in California pistachio and other woody hosts as revealed by genome sequence analyses.</title>
        <authorList>
            <person name="Gai Y."/>
            <person name="Riely B."/>
        </authorList>
    </citation>
    <scope>NUCLEOTIDE SEQUENCE [LARGE SCALE GENOMIC DNA]</scope>
    <source>
        <strain evidence="2 5">BP-284</strain>
    </source>
</reference>
<dbReference type="RefSeq" id="WP_068104855.1">
    <property type="nucleotide sequence ID" value="NZ_FOJN01000007.1"/>
</dbReference>